<evidence type="ECO:0000313" key="2">
    <source>
        <dbReference type="EMBL" id="GBM47564.1"/>
    </source>
</evidence>
<proteinExistence type="predicted"/>
<feature type="region of interest" description="Disordered" evidence="1">
    <location>
        <begin position="1"/>
        <end position="41"/>
    </location>
</feature>
<dbReference type="EMBL" id="BGPR01001185">
    <property type="protein sequence ID" value="GBM47564.1"/>
    <property type="molecule type" value="Genomic_DNA"/>
</dbReference>
<gene>
    <name evidence="2" type="ORF">AVEN_90272_1</name>
</gene>
<feature type="compositionally biased region" description="Basic and acidic residues" evidence="1">
    <location>
        <begin position="1"/>
        <end position="33"/>
    </location>
</feature>
<sequence length="147" mass="17255">MGDKNEHSFEPDKNEHSFEPDKNEHKFDPDKNELSFAFPSPTYRNRRSDVLQNGCFSDDEIFPKMHQYERFEREGRKSLLYAPSQINTFWSGRTKLVLSLFEKWNTSQRVFGARRKIDDLEGRKLASHFASVAVCQLKFGGKKKSPY</sequence>
<dbReference type="Proteomes" id="UP000499080">
    <property type="component" value="Unassembled WGS sequence"/>
</dbReference>
<protein>
    <submittedName>
        <fullName evidence="2">Uncharacterized protein</fullName>
    </submittedName>
</protein>
<evidence type="ECO:0000256" key="1">
    <source>
        <dbReference type="SAM" id="MobiDB-lite"/>
    </source>
</evidence>
<name>A0A4Y2G6N5_ARAVE</name>
<dbReference type="AlphaFoldDB" id="A0A4Y2G6N5"/>
<organism evidence="2 3">
    <name type="scientific">Araneus ventricosus</name>
    <name type="common">Orbweaver spider</name>
    <name type="synonym">Epeira ventricosa</name>
    <dbReference type="NCBI Taxonomy" id="182803"/>
    <lineage>
        <taxon>Eukaryota</taxon>
        <taxon>Metazoa</taxon>
        <taxon>Ecdysozoa</taxon>
        <taxon>Arthropoda</taxon>
        <taxon>Chelicerata</taxon>
        <taxon>Arachnida</taxon>
        <taxon>Araneae</taxon>
        <taxon>Araneomorphae</taxon>
        <taxon>Entelegynae</taxon>
        <taxon>Araneoidea</taxon>
        <taxon>Araneidae</taxon>
        <taxon>Araneus</taxon>
    </lineage>
</organism>
<accession>A0A4Y2G6N5</accession>
<comment type="caution">
    <text evidence="2">The sequence shown here is derived from an EMBL/GenBank/DDBJ whole genome shotgun (WGS) entry which is preliminary data.</text>
</comment>
<evidence type="ECO:0000313" key="3">
    <source>
        <dbReference type="Proteomes" id="UP000499080"/>
    </source>
</evidence>
<keyword evidence="3" id="KW-1185">Reference proteome</keyword>
<reference evidence="2 3" key="1">
    <citation type="journal article" date="2019" name="Sci. Rep.">
        <title>Orb-weaving spider Araneus ventricosus genome elucidates the spidroin gene catalogue.</title>
        <authorList>
            <person name="Kono N."/>
            <person name="Nakamura H."/>
            <person name="Ohtoshi R."/>
            <person name="Moran D.A.P."/>
            <person name="Shinohara A."/>
            <person name="Yoshida Y."/>
            <person name="Fujiwara M."/>
            <person name="Mori M."/>
            <person name="Tomita M."/>
            <person name="Arakawa K."/>
        </authorList>
    </citation>
    <scope>NUCLEOTIDE SEQUENCE [LARGE SCALE GENOMIC DNA]</scope>
</reference>